<dbReference type="InterPro" id="IPR001915">
    <property type="entry name" value="Peptidase_M48"/>
</dbReference>
<feature type="domain" description="Peptidase M48" evidence="12">
    <location>
        <begin position="63"/>
        <end position="292"/>
    </location>
</feature>
<dbReference type="InterPro" id="IPR050083">
    <property type="entry name" value="HtpX_protease"/>
</dbReference>
<comment type="caution">
    <text evidence="13">The sequence shown here is derived from an EMBL/GenBank/DDBJ whole genome shotgun (WGS) entry which is preliminary data.</text>
</comment>
<keyword evidence="8 10" id="KW-0482">Metalloprotease</keyword>
<evidence type="ECO:0000256" key="6">
    <source>
        <dbReference type="ARBA" id="ARBA00022833"/>
    </source>
</evidence>
<keyword evidence="3 11" id="KW-0812">Transmembrane</keyword>
<dbReference type="EMBL" id="JBHEZZ010000013">
    <property type="protein sequence ID" value="MFC1404141.1"/>
    <property type="molecule type" value="Genomic_DNA"/>
</dbReference>
<keyword evidence="2 10" id="KW-0645">Protease</keyword>
<keyword evidence="9 11" id="KW-0472">Membrane</keyword>
<proteinExistence type="inferred from homology"/>
<evidence type="ECO:0000259" key="12">
    <source>
        <dbReference type="Pfam" id="PF01435"/>
    </source>
</evidence>
<feature type="transmembrane region" description="Helical" evidence="11">
    <location>
        <begin position="163"/>
        <end position="184"/>
    </location>
</feature>
<keyword evidence="14" id="KW-1185">Reference proteome</keyword>
<dbReference type="GO" id="GO:0008237">
    <property type="term" value="F:metallopeptidase activity"/>
    <property type="evidence" value="ECO:0007669"/>
    <property type="project" value="UniProtKB-KW"/>
</dbReference>
<reference evidence="13 14" key="1">
    <citation type="submission" date="2024-09" db="EMBL/GenBank/DDBJ databases">
        <authorList>
            <person name="Lee S.D."/>
        </authorList>
    </citation>
    <scope>NUCLEOTIDE SEQUENCE [LARGE SCALE GENOMIC DNA]</scope>
    <source>
        <strain evidence="13 14">N1-5</strain>
    </source>
</reference>
<evidence type="ECO:0000256" key="2">
    <source>
        <dbReference type="ARBA" id="ARBA00022670"/>
    </source>
</evidence>
<accession>A0ABV6URS6</accession>
<evidence type="ECO:0000256" key="11">
    <source>
        <dbReference type="SAM" id="Phobius"/>
    </source>
</evidence>
<evidence type="ECO:0000256" key="5">
    <source>
        <dbReference type="ARBA" id="ARBA00022801"/>
    </source>
</evidence>
<keyword evidence="7 11" id="KW-1133">Transmembrane helix</keyword>
<comment type="similarity">
    <text evidence="10">Belongs to the peptidase M48 family.</text>
</comment>
<sequence>MAAVPMGLVSFVLIVGICSMFSAGFALVVGIAWLLSGLMVFHRPAEDAIARYALRMRRPTSDEAARLEPVWTEVTRRGGVRGGHYELWIQERDELNANAAAGHIVGVTTQAMQQLPNSQLAAVLSHELGHHVSGHTWTRMLAHWYALPARTAWGLTRAGLSRLFRGGNVACGGCLALVLGSIALTVLARAWWFVIPLAAAPLLLAMLSRRAELSADAYAASLGFAPQLVEVLAQREAAAASGGAAAPAAWGSLPTGQWASPQARTQPKAQHRGLAGLFDMHPDYHTRLHRLRPFIG</sequence>
<evidence type="ECO:0000256" key="8">
    <source>
        <dbReference type="ARBA" id="ARBA00023049"/>
    </source>
</evidence>
<dbReference type="Proteomes" id="UP001592528">
    <property type="component" value="Unassembled WGS sequence"/>
</dbReference>
<evidence type="ECO:0000256" key="4">
    <source>
        <dbReference type="ARBA" id="ARBA00022723"/>
    </source>
</evidence>
<evidence type="ECO:0000313" key="13">
    <source>
        <dbReference type="EMBL" id="MFC1404141.1"/>
    </source>
</evidence>
<protein>
    <submittedName>
        <fullName evidence="13">M48 family metalloprotease</fullName>
        <ecNumber evidence="13">3.4.24.-</ecNumber>
    </submittedName>
</protein>
<feature type="transmembrane region" description="Helical" evidence="11">
    <location>
        <begin position="6"/>
        <end position="35"/>
    </location>
</feature>
<dbReference type="PANTHER" id="PTHR43221:SF2">
    <property type="entry name" value="PROTEASE HTPX HOMOLOG"/>
    <property type="match status" value="1"/>
</dbReference>
<evidence type="ECO:0000256" key="1">
    <source>
        <dbReference type="ARBA" id="ARBA00022475"/>
    </source>
</evidence>
<dbReference type="Gene3D" id="3.30.2010.10">
    <property type="entry name" value="Metalloproteases ('zincins'), catalytic domain"/>
    <property type="match status" value="1"/>
</dbReference>
<dbReference type="Pfam" id="PF01435">
    <property type="entry name" value="Peptidase_M48"/>
    <property type="match status" value="1"/>
</dbReference>
<gene>
    <name evidence="13" type="ORF">ACEZDJ_22885</name>
</gene>
<evidence type="ECO:0000256" key="9">
    <source>
        <dbReference type="ARBA" id="ARBA00023136"/>
    </source>
</evidence>
<keyword evidence="5 10" id="KW-0378">Hydrolase</keyword>
<name>A0ABV6URS6_9ACTN</name>
<keyword evidence="4" id="KW-0479">Metal-binding</keyword>
<evidence type="ECO:0000256" key="7">
    <source>
        <dbReference type="ARBA" id="ARBA00022989"/>
    </source>
</evidence>
<feature type="transmembrane region" description="Helical" evidence="11">
    <location>
        <begin position="190"/>
        <end position="207"/>
    </location>
</feature>
<dbReference type="RefSeq" id="WP_198037496.1">
    <property type="nucleotide sequence ID" value="NZ_JBHEZZ010000013.1"/>
</dbReference>
<dbReference type="EC" id="3.4.24.-" evidence="13"/>
<evidence type="ECO:0000313" key="14">
    <source>
        <dbReference type="Proteomes" id="UP001592528"/>
    </source>
</evidence>
<comment type="cofactor">
    <cofactor evidence="10">
        <name>Zn(2+)</name>
        <dbReference type="ChEBI" id="CHEBI:29105"/>
    </cofactor>
    <text evidence="10">Binds 1 zinc ion per subunit.</text>
</comment>
<organism evidence="13 14">
    <name type="scientific">Streptacidiphilus cavernicola</name>
    <dbReference type="NCBI Taxonomy" id="3342716"/>
    <lineage>
        <taxon>Bacteria</taxon>
        <taxon>Bacillati</taxon>
        <taxon>Actinomycetota</taxon>
        <taxon>Actinomycetes</taxon>
        <taxon>Kitasatosporales</taxon>
        <taxon>Streptomycetaceae</taxon>
        <taxon>Streptacidiphilus</taxon>
    </lineage>
</organism>
<keyword evidence="6 10" id="KW-0862">Zinc</keyword>
<dbReference type="PANTHER" id="PTHR43221">
    <property type="entry name" value="PROTEASE HTPX"/>
    <property type="match status" value="1"/>
</dbReference>
<evidence type="ECO:0000256" key="3">
    <source>
        <dbReference type="ARBA" id="ARBA00022692"/>
    </source>
</evidence>
<evidence type="ECO:0000256" key="10">
    <source>
        <dbReference type="RuleBase" id="RU003983"/>
    </source>
</evidence>
<keyword evidence="1" id="KW-1003">Cell membrane</keyword>